<name>A0A232M2G6_9EURO</name>
<comment type="caution">
    <text evidence="1">The sequence shown here is derived from an EMBL/GenBank/DDBJ whole genome shotgun (WGS) entry which is preliminary data.</text>
</comment>
<reference evidence="1 2" key="1">
    <citation type="journal article" date="2015" name="Environ. Microbiol.">
        <title>Metagenome sequence of Elaphomyces granulatus from sporocarp tissue reveals Ascomycota ectomycorrhizal fingerprints of genome expansion and a Proteobacteria-rich microbiome.</title>
        <authorList>
            <person name="Quandt C.A."/>
            <person name="Kohler A."/>
            <person name="Hesse C.N."/>
            <person name="Sharpton T.J."/>
            <person name="Martin F."/>
            <person name="Spatafora J.W."/>
        </authorList>
    </citation>
    <scope>NUCLEOTIDE SEQUENCE [LARGE SCALE GENOMIC DNA]</scope>
    <source>
        <strain evidence="1 2">OSC145934</strain>
    </source>
</reference>
<dbReference type="EMBL" id="NPHW01002877">
    <property type="protein sequence ID" value="OXV10562.1"/>
    <property type="molecule type" value="Genomic_DNA"/>
</dbReference>
<organism evidence="1 2">
    <name type="scientific">Elaphomyces granulatus</name>
    <dbReference type="NCBI Taxonomy" id="519963"/>
    <lineage>
        <taxon>Eukaryota</taxon>
        <taxon>Fungi</taxon>
        <taxon>Dikarya</taxon>
        <taxon>Ascomycota</taxon>
        <taxon>Pezizomycotina</taxon>
        <taxon>Eurotiomycetes</taxon>
        <taxon>Eurotiomycetidae</taxon>
        <taxon>Eurotiales</taxon>
        <taxon>Elaphomycetaceae</taxon>
        <taxon>Elaphomyces</taxon>
    </lineage>
</organism>
<proteinExistence type="predicted"/>
<keyword evidence="2" id="KW-1185">Reference proteome</keyword>
<accession>A0A232M2G6</accession>
<protein>
    <submittedName>
        <fullName evidence="1">Uncharacterized protein</fullName>
    </submittedName>
</protein>
<dbReference type="AlphaFoldDB" id="A0A232M2G6"/>
<evidence type="ECO:0000313" key="1">
    <source>
        <dbReference type="EMBL" id="OXV10562.1"/>
    </source>
</evidence>
<sequence>MAQAAQLNEYSAIFGTHSHAPPPMHKTPMAIQNEIIGKADHRGNTPGKFLRSDALAKFLEDVGHNGMAGLHPSLNNTYRIGSWIQKERLLQNPLGQSYEGIVLN</sequence>
<dbReference type="Proteomes" id="UP000243515">
    <property type="component" value="Unassembled WGS sequence"/>
</dbReference>
<evidence type="ECO:0000313" key="2">
    <source>
        <dbReference type="Proteomes" id="UP000243515"/>
    </source>
</evidence>
<gene>
    <name evidence="1" type="ORF">Egran_01677</name>
</gene>